<organism evidence="2 3">
    <name type="scientific">Alienimonas chondri</name>
    <dbReference type="NCBI Taxonomy" id="2681879"/>
    <lineage>
        <taxon>Bacteria</taxon>
        <taxon>Pseudomonadati</taxon>
        <taxon>Planctomycetota</taxon>
        <taxon>Planctomycetia</taxon>
        <taxon>Planctomycetales</taxon>
        <taxon>Planctomycetaceae</taxon>
        <taxon>Alienimonas</taxon>
    </lineage>
</organism>
<comment type="caution">
    <text evidence="2">The sequence shown here is derived from an EMBL/GenBank/DDBJ whole genome shotgun (WGS) entry which is preliminary data.</text>
</comment>
<gene>
    <name evidence="2" type="ORF">LzC2_37740</name>
</gene>
<keyword evidence="3" id="KW-1185">Reference proteome</keyword>
<evidence type="ECO:0008006" key="4">
    <source>
        <dbReference type="Google" id="ProtNLM"/>
    </source>
</evidence>
<dbReference type="Proteomes" id="UP000609651">
    <property type="component" value="Unassembled WGS sequence"/>
</dbReference>
<feature type="region of interest" description="Disordered" evidence="1">
    <location>
        <begin position="26"/>
        <end position="47"/>
    </location>
</feature>
<evidence type="ECO:0000313" key="2">
    <source>
        <dbReference type="EMBL" id="NNJ27666.1"/>
    </source>
</evidence>
<dbReference type="RefSeq" id="WP_206678796.1">
    <property type="nucleotide sequence ID" value="NZ_WTPX01000180.1"/>
</dbReference>
<evidence type="ECO:0000313" key="3">
    <source>
        <dbReference type="Proteomes" id="UP000609651"/>
    </source>
</evidence>
<dbReference type="Pfam" id="PF13481">
    <property type="entry name" value="AAA_25"/>
    <property type="match status" value="2"/>
</dbReference>
<evidence type="ECO:0000256" key="1">
    <source>
        <dbReference type="SAM" id="MobiDB-lite"/>
    </source>
</evidence>
<accession>A0ABX1VJP3</accession>
<proteinExistence type="predicted"/>
<dbReference type="SUPFAM" id="SSF52540">
    <property type="entry name" value="P-loop containing nucleoside triphosphate hydrolases"/>
    <property type="match status" value="1"/>
</dbReference>
<name>A0ABX1VJP3_9PLAN</name>
<dbReference type="EMBL" id="WTPX01000180">
    <property type="protein sequence ID" value="NNJ27666.1"/>
    <property type="molecule type" value="Genomic_DNA"/>
</dbReference>
<protein>
    <recommendedName>
        <fullName evidence="4">AAA family ATPase</fullName>
    </recommendedName>
</protein>
<dbReference type="Gene3D" id="3.40.50.300">
    <property type="entry name" value="P-loop containing nucleotide triphosphate hydrolases"/>
    <property type="match status" value="1"/>
</dbReference>
<reference evidence="2 3" key="1">
    <citation type="journal article" date="2020" name="Syst. Appl. Microbiol.">
        <title>Alienimonas chondri sp. nov., a novel planctomycete isolated from the biofilm of the red alga Chondrus crispus.</title>
        <authorList>
            <person name="Vitorino I."/>
            <person name="Albuquerque L."/>
            <person name="Wiegand S."/>
            <person name="Kallscheuer N."/>
            <person name="da Costa M.S."/>
            <person name="Lobo-da-Cunha A."/>
            <person name="Jogler C."/>
            <person name="Lage O.M."/>
        </authorList>
    </citation>
    <scope>NUCLEOTIDE SEQUENCE [LARGE SCALE GENOMIC DNA]</scope>
    <source>
        <strain evidence="2 3">LzC2</strain>
    </source>
</reference>
<dbReference type="InterPro" id="IPR027417">
    <property type="entry name" value="P-loop_NTPase"/>
</dbReference>
<sequence>MGRSGRRETHNRNGIDWATLDALLPQAEWPEGDGPPWKRGAPETPPDPFAPGAWTELADVAPRPVRWLWPGLLPTGKLTVLAGDPGTGKSFLTLDWAARVSAGRGFPAYRTESSKDQEIKNQDGGGDGGLVLDSLEVEASPQGVILFCGEDDPADTVRPRLEALGADVSRITLAGQVTTPTRGVRQDGTNEVRRGYDLAADLPRLRARLDRQAADGRPVGLVVVDPLAAFTATGNRNHERATRAILDPLAALAAETDVAVVAVLHLRKERGGPAVLGPLGSIAQAAVARSVLLVSEDPADPAGSVLRPGKANLAKRAGVMPFKITGGTVRYGAVRRATPGPAKSQRERATAWIRAYLADGPKRASDAMRDGLAAGIGRSTLKLARRDLGLAKHRFHGPRGDASDPAARAAGAYWVWALPGQDPGDAA</sequence>